<evidence type="ECO:0000313" key="2">
    <source>
        <dbReference type="Proteomes" id="UP001652622"/>
    </source>
</evidence>
<name>A0A6P9C418_PANGU</name>
<dbReference type="KEGG" id="pgut:117665985"/>
<dbReference type="CTD" id="79446"/>
<protein>
    <submittedName>
        <fullName evidence="3">WD repeat-containing protein 25 isoform X1</fullName>
    </submittedName>
</protein>
<evidence type="ECO:0000313" key="3">
    <source>
        <dbReference type="RefSeq" id="XP_034274361.1"/>
    </source>
</evidence>
<dbReference type="AlphaFoldDB" id="A0A6P9C418"/>
<dbReference type="RefSeq" id="XP_034274361.1">
    <property type="nucleotide sequence ID" value="XM_034418470.2"/>
</dbReference>
<dbReference type="GeneID" id="117665985"/>
<keyword evidence="1" id="KW-0853">WD repeat</keyword>
<feature type="repeat" description="WD" evidence="1">
    <location>
        <begin position="503"/>
        <end position="536"/>
    </location>
</feature>
<dbReference type="SUPFAM" id="SSF50978">
    <property type="entry name" value="WD40 repeat-like"/>
    <property type="match status" value="1"/>
</dbReference>
<dbReference type="InterPro" id="IPR015943">
    <property type="entry name" value="WD40/YVTN_repeat-like_dom_sf"/>
</dbReference>
<dbReference type="PANTHER" id="PTHR44566">
    <property type="entry name" value="TRANSDUCIN/WD40 REPEAT-LIKE SUPERFAMILY PROTEIN"/>
    <property type="match status" value="1"/>
</dbReference>
<dbReference type="OMA" id="CKSIFAV"/>
<proteinExistence type="predicted"/>
<dbReference type="InParanoid" id="A0A6P9C418"/>
<organism evidence="2 3">
    <name type="scientific">Pantherophis guttatus</name>
    <name type="common">Corn snake</name>
    <name type="synonym">Elaphe guttata</name>
    <dbReference type="NCBI Taxonomy" id="94885"/>
    <lineage>
        <taxon>Eukaryota</taxon>
        <taxon>Metazoa</taxon>
        <taxon>Chordata</taxon>
        <taxon>Craniata</taxon>
        <taxon>Vertebrata</taxon>
        <taxon>Euteleostomi</taxon>
        <taxon>Lepidosauria</taxon>
        <taxon>Squamata</taxon>
        <taxon>Bifurcata</taxon>
        <taxon>Unidentata</taxon>
        <taxon>Episquamata</taxon>
        <taxon>Toxicofera</taxon>
        <taxon>Serpentes</taxon>
        <taxon>Colubroidea</taxon>
        <taxon>Colubridae</taxon>
        <taxon>Colubrinae</taxon>
        <taxon>Pantherophis</taxon>
    </lineage>
</organism>
<evidence type="ECO:0000256" key="1">
    <source>
        <dbReference type="PROSITE-ProRule" id="PRU00221"/>
    </source>
</evidence>
<dbReference type="PROSITE" id="PS50294">
    <property type="entry name" value="WD_REPEATS_REGION"/>
    <property type="match status" value="2"/>
</dbReference>
<reference evidence="3" key="1">
    <citation type="submission" date="2025-08" db="UniProtKB">
        <authorList>
            <consortium name="RefSeq"/>
        </authorList>
    </citation>
    <scope>IDENTIFICATION</scope>
    <source>
        <tissue evidence="3">Blood</tissue>
    </source>
</reference>
<gene>
    <name evidence="3" type="primary">WDR25</name>
</gene>
<dbReference type="PANTHER" id="PTHR44566:SF1">
    <property type="entry name" value="WD REPEAT-CONTAINING PROTEIN 25"/>
    <property type="match status" value="1"/>
</dbReference>
<dbReference type="Pfam" id="PF00400">
    <property type="entry name" value="WD40"/>
    <property type="match status" value="4"/>
</dbReference>
<dbReference type="Proteomes" id="UP001652622">
    <property type="component" value="Unplaced"/>
</dbReference>
<dbReference type="PROSITE" id="PS50082">
    <property type="entry name" value="WD_REPEATS_2"/>
    <property type="match status" value="3"/>
</dbReference>
<dbReference type="InterPro" id="IPR036322">
    <property type="entry name" value="WD40_repeat_dom_sf"/>
</dbReference>
<dbReference type="OrthoDB" id="256303at2759"/>
<dbReference type="SMART" id="SM00320">
    <property type="entry name" value="WD40"/>
    <property type="match status" value="5"/>
</dbReference>
<accession>A0A6P9C418</accession>
<dbReference type="InterPro" id="IPR001680">
    <property type="entry name" value="WD40_rpt"/>
</dbReference>
<feature type="repeat" description="WD" evidence="1">
    <location>
        <begin position="473"/>
        <end position="502"/>
    </location>
</feature>
<keyword evidence="2" id="KW-1185">Reference proteome</keyword>
<dbReference type="InterPro" id="IPR053053">
    <property type="entry name" value="WD_repeat_protein"/>
</dbReference>
<dbReference type="Gene3D" id="2.130.10.10">
    <property type="entry name" value="YVTN repeat-like/Quinoprotein amine dehydrogenase"/>
    <property type="match status" value="1"/>
</dbReference>
<sequence length="536" mass="60260">MSEEAALRNYSLLMRIQRRTGTFQGPPHPHPPVHIMSFSLVAYDDSDSEAETGRSGDVISSEINLTDSAAAVVQPSDDLNIISETKVESVEYMGSSKKKMSYEDTFQQHLQSNEKTIITAVQQQVNRNCTLTKTRTKYTQPLNPLLEPKIPSGNAYAQKRMHNDGDVTIQKLRPYVSKKLQKEKKEYQKESVSSPVKLSTAEDKMTVKVSHYIMPYIGSKYAVTEIPKNLVFQMAEHSGPVNAVRWCPLQRWSHMLLSASMDKTVKVWDAVDEGRCLKSYFIHTGAVRAIQWSPCGRNALSGGFDFMLHLTDIETGTQLFSSKNEFRISTLTFHPLDPNVFLCGGFSPEVKAWDIRSSKVIKVYKATVQQTLDIMFLREGKEFFTSTDAVSQDSADRTIIAWDFQTAAKISNQIFHERFTCPSLSVHPKEPAFVAQTNGNYMALFSSLPPYRINKKKRFEGHKVEGFAVGCEFSPDGTLLVTGSSDGKVFFYNYRTAQILHTMTAHSQACVNAAYHPVLPSLLATCAWDGIIKIWQ</sequence>
<dbReference type="CDD" id="cd00200">
    <property type="entry name" value="WD40"/>
    <property type="match status" value="1"/>
</dbReference>
<feature type="repeat" description="WD" evidence="1">
    <location>
        <begin position="234"/>
        <end position="269"/>
    </location>
</feature>